<comment type="caution">
    <text evidence="2">The sequence shown here is derived from an EMBL/GenBank/DDBJ whole genome shotgun (WGS) entry which is preliminary data.</text>
</comment>
<evidence type="ECO:0000313" key="2">
    <source>
        <dbReference type="EMBL" id="GAI56010.1"/>
    </source>
</evidence>
<dbReference type="EMBL" id="BARV01040649">
    <property type="protein sequence ID" value="GAI56010.1"/>
    <property type="molecule type" value="Genomic_DNA"/>
</dbReference>
<feature type="non-terminal residue" evidence="2">
    <location>
        <position position="1"/>
    </location>
</feature>
<protein>
    <recommendedName>
        <fullName evidence="1">Methyltransferase domain-containing protein</fullName>
    </recommendedName>
</protein>
<dbReference type="PANTHER" id="PTHR44068:SF11">
    <property type="entry name" value="GERANYL DIPHOSPHATE 2-C-METHYLTRANSFERASE"/>
    <property type="match status" value="1"/>
</dbReference>
<sequence length="163" mass="18358">VVTGSYHILKVLGLKEGSRVIEFGCGYGEVLALWAKQFGACGTGVDIREHACNRAKKKMSKFGLTDRIEIICANAAEHPFEKQVFDVAACVGASFIWGGYRPTIRAMKEVIHPKGKLVIGESYWLQQQIPPEYVKTQQVHTEHELWQIAREEAFDFEYVVRAS</sequence>
<dbReference type="PANTHER" id="PTHR44068">
    <property type="entry name" value="ZGC:194242"/>
    <property type="match status" value="1"/>
</dbReference>
<accession>X1QYT3</accession>
<reference evidence="2" key="1">
    <citation type="journal article" date="2014" name="Front. Microbiol.">
        <title>High frequency of phylogenetically diverse reductive dehalogenase-homologous genes in deep subseafloor sedimentary metagenomes.</title>
        <authorList>
            <person name="Kawai M."/>
            <person name="Futagami T."/>
            <person name="Toyoda A."/>
            <person name="Takaki Y."/>
            <person name="Nishi S."/>
            <person name="Hori S."/>
            <person name="Arai W."/>
            <person name="Tsubouchi T."/>
            <person name="Morono Y."/>
            <person name="Uchiyama I."/>
            <person name="Ito T."/>
            <person name="Fujiyama A."/>
            <person name="Inagaki F."/>
            <person name="Takami H."/>
        </authorList>
    </citation>
    <scope>NUCLEOTIDE SEQUENCE</scope>
    <source>
        <strain evidence="2">Expedition CK06-06</strain>
    </source>
</reference>
<name>X1QYT3_9ZZZZ</name>
<dbReference type="InterPro" id="IPR050447">
    <property type="entry name" value="Erg6_SMT_methyltransf"/>
</dbReference>
<organism evidence="2">
    <name type="scientific">marine sediment metagenome</name>
    <dbReference type="NCBI Taxonomy" id="412755"/>
    <lineage>
        <taxon>unclassified sequences</taxon>
        <taxon>metagenomes</taxon>
        <taxon>ecological metagenomes</taxon>
    </lineage>
</organism>
<dbReference type="InterPro" id="IPR041698">
    <property type="entry name" value="Methyltransf_25"/>
</dbReference>
<dbReference type="AlphaFoldDB" id="X1QYT3"/>
<feature type="domain" description="Methyltransferase" evidence="1">
    <location>
        <begin position="20"/>
        <end position="115"/>
    </location>
</feature>
<dbReference type="CDD" id="cd02440">
    <property type="entry name" value="AdoMet_MTases"/>
    <property type="match status" value="1"/>
</dbReference>
<dbReference type="Pfam" id="PF13649">
    <property type="entry name" value="Methyltransf_25"/>
    <property type="match status" value="1"/>
</dbReference>
<gene>
    <name evidence="2" type="ORF">S06H3_61861</name>
</gene>
<dbReference type="Gene3D" id="3.40.50.150">
    <property type="entry name" value="Vaccinia Virus protein VP39"/>
    <property type="match status" value="1"/>
</dbReference>
<dbReference type="InterPro" id="IPR029063">
    <property type="entry name" value="SAM-dependent_MTases_sf"/>
</dbReference>
<proteinExistence type="predicted"/>
<evidence type="ECO:0000259" key="1">
    <source>
        <dbReference type="Pfam" id="PF13649"/>
    </source>
</evidence>
<dbReference type="SUPFAM" id="SSF53335">
    <property type="entry name" value="S-adenosyl-L-methionine-dependent methyltransferases"/>
    <property type="match status" value="1"/>
</dbReference>
<feature type="non-terminal residue" evidence="2">
    <location>
        <position position="163"/>
    </location>
</feature>